<feature type="transmembrane region" description="Helical" evidence="7">
    <location>
        <begin position="111"/>
        <end position="131"/>
    </location>
</feature>
<name>A0ABS3KQL2_9PROT</name>
<keyword evidence="5 7" id="KW-1133">Transmembrane helix</keyword>
<comment type="similarity">
    <text evidence="2">Belongs to the polysaccharide synthase family.</text>
</comment>
<dbReference type="PANTHER" id="PTHR30250:SF10">
    <property type="entry name" value="LIPOPOLYSACCHARIDE BIOSYNTHESIS PROTEIN WZXC"/>
    <property type="match status" value="1"/>
</dbReference>
<evidence type="ECO:0000256" key="4">
    <source>
        <dbReference type="ARBA" id="ARBA00022692"/>
    </source>
</evidence>
<evidence type="ECO:0000313" key="9">
    <source>
        <dbReference type="Proteomes" id="UP001518989"/>
    </source>
</evidence>
<evidence type="ECO:0000256" key="1">
    <source>
        <dbReference type="ARBA" id="ARBA00004651"/>
    </source>
</evidence>
<organism evidence="8 9">
    <name type="scientific">Roseomonas haemaphysalidis</name>
    <dbReference type="NCBI Taxonomy" id="2768162"/>
    <lineage>
        <taxon>Bacteria</taxon>
        <taxon>Pseudomonadati</taxon>
        <taxon>Pseudomonadota</taxon>
        <taxon>Alphaproteobacteria</taxon>
        <taxon>Acetobacterales</taxon>
        <taxon>Roseomonadaceae</taxon>
        <taxon>Roseomonas</taxon>
    </lineage>
</organism>
<comment type="subcellular location">
    <subcellularLocation>
        <location evidence="1">Cell membrane</location>
        <topology evidence="1">Multi-pass membrane protein</topology>
    </subcellularLocation>
</comment>
<sequence length="488" mass="52779">MVSIRHGFAWMAMAQGSLFVLQFVISILVARLLGPYEMGIFAIALSIVGLLSIIRSFGLGSYLIRAPELTRSVVATVFTINAGLAIMVALAIVAFSLLGGTLLKEPGVRDLLMVMAIMPLLGIFDMIPFAVIERRGDFRTVAIVNIVRYSVANLSTLAFAYAGHSYMSLGYGQVIGSAIAVVLNNLVVRRSVSIRLGLENWRDVMKFGTQMLTISAIAGLQGRIADLVLAKALGLAAFGIFSRASSLTGVVWENFQVVVLRVLFTDFAEQRRQKRSLRHSYLRLTEVLTGLLWPAFIGISVVSGPLVMALFGQDWLGAVVPLSILAVSTAIFVLIIIAQDIYIVSNATARQTRLEVIRAPISLALFSIGCLISLEAAAAMKVVEAVVVVAMYRRDLERMTDTSWSDYVPIYGRGLLLTAAATLPAAMVMTAYGWSPSTPLAAVLGGVAAGGVVWFAALWALRHPLYEEVQRLLRQVQSRLRPAPPPPA</sequence>
<evidence type="ECO:0000256" key="2">
    <source>
        <dbReference type="ARBA" id="ARBA00007430"/>
    </source>
</evidence>
<evidence type="ECO:0000313" key="8">
    <source>
        <dbReference type="EMBL" id="MBO1079736.1"/>
    </source>
</evidence>
<dbReference type="Pfam" id="PF13440">
    <property type="entry name" value="Polysacc_synt_3"/>
    <property type="match status" value="1"/>
</dbReference>
<protein>
    <submittedName>
        <fullName evidence="8">Oligosaccharide flippase family protein</fullName>
    </submittedName>
</protein>
<dbReference type="Proteomes" id="UP001518989">
    <property type="component" value="Unassembled WGS sequence"/>
</dbReference>
<feature type="transmembrane region" description="Helical" evidence="7">
    <location>
        <begin position="315"/>
        <end position="342"/>
    </location>
</feature>
<keyword evidence="9" id="KW-1185">Reference proteome</keyword>
<dbReference type="RefSeq" id="WP_207417416.1">
    <property type="nucleotide sequence ID" value="NZ_CP061177.1"/>
</dbReference>
<feature type="transmembrane region" description="Helical" evidence="7">
    <location>
        <begin position="76"/>
        <end position="99"/>
    </location>
</feature>
<feature type="transmembrane region" description="Helical" evidence="7">
    <location>
        <begin position="410"/>
        <end position="433"/>
    </location>
</feature>
<keyword evidence="6 7" id="KW-0472">Membrane</keyword>
<dbReference type="EMBL" id="JACTNG010000005">
    <property type="protein sequence ID" value="MBO1079736.1"/>
    <property type="molecule type" value="Genomic_DNA"/>
</dbReference>
<evidence type="ECO:0000256" key="7">
    <source>
        <dbReference type="SAM" id="Phobius"/>
    </source>
</evidence>
<feature type="transmembrane region" description="Helical" evidence="7">
    <location>
        <begin position="169"/>
        <end position="188"/>
    </location>
</feature>
<dbReference type="InterPro" id="IPR050833">
    <property type="entry name" value="Poly_Biosynth_Transport"/>
</dbReference>
<comment type="caution">
    <text evidence="8">The sequence shown here is derived from an EMBL/GenBank/DDBJ whole genome shotgun (WGS) entry which is preliminary data.</text>
</comment>
<feature type="transmembrane region" description="Helical" evidence="7">
    <location>
        <begin position="440"/>
        <end position="461"/>
    </location>
</feature>
<proteinExistence type="inferred from homology"/>
<keyword evidence="3" id="KW-1003">Cell membrane</keyword>
<accession>A0ABS3KQL2</accession>
<feature type="transmembrane region" description="Helical" evidence="7">
    <location>
        <begin position="143"/>
        <end position="163"/>
    </location>
</feature>
<evidence type="ECO:0000256" key="5">
    <source>
        <dbReference type="ARBA" id="ARBA00022989"/>
    </source>
</evidence>
<gene>
    <name evidence="8" type="ORF">IAI61_11920</name>
</gene>
<evidence type="ECO:0000256" key="3">
    <source>
        <dbReference type="ARBA" id="ARBA00022475"/>
    </source>
</evidence>
<feature type="transmembrane region" description="Helical" evidence="7">
    <location>
        <begin position="363"/>
        <end position="390"/>
    </location>
</feature>
<reference evidence="8 9" key="1">
    <citation type="submission" date="2020-09" db="EMBL/GenBank/DDBJ databases">
        <title>Roseomonas.</title>
        <authorList>
            <person name="Zhu W."/>
        </authorList>
    </citation>
    <scope>NUCLEOTIDE SEQUENCE [LARGE SCALE GENOMIC DNA]</scope>
    <source>
        <strain evidence="8 9">573</strain>
    </source>
</reference>
<feature type="transmembrane region" description="Helical" evidence="7">
    <location>
        <begin position="40"/>
        <end position="64"/>
    </location>
</feature>
<evidence type="ECO:0000256" key="6">
    <source>
        <dbReference type="ARBA" id="ARBA00023136"/>
    </source>
</evidence>
<feature type="transmembrane region" description="Helical" evidence="7">
    <location>
        <begin position="12"/>
        <end position="34"/>
    </location>
</feature>
<feature type="transmembrane region" description="Helical" evidence="7">
    <location>
        <begin position="281"/>
        <end position="303"/>
    </location>
</feature>
<keyword evidence="4 7" id="KW-0812">Transmembrane</keyword>
<dbReference type="PANTHER" id="PTHR30250">
    <property type="entry name" value="PST FAMILY PREDICTED COLANIC ACID TRANSPORTER"/>
    <property type="match status" value="1"/>
</dbReference>